<dbReference type="Gene3D" id="2.20.25.10">
    <property type="match status" value="1"/>
</dbReference>
<gene>
    <name evidence="3" type="primary">ohrA</name>
    <name evidence="3" type="ORF">BN46_0096</name>
    <name evidence="4" type="ORF">HMPREF9719_00475</name>
</gene>
<dbReference type="AlphaFoldDB" id="I7LB62"/>
<keyword evidence="5" id="KW-1185">Reference proteome</keyword>
<reference evidence="4 5" key="2">
    <citation type="submission" date="2012-08" db="EMBL/GenBank/DDBJ databases">
        <title>The Genome Sequence of Turicella otitidis ATCC 51513.</title>
        <authorList>
            <consortium name="The Broad Institute Genome Sequencing Platform"/>
            <person name="Earl A."/>
            <person name="Ward D."/>
            <person name="Feldgarden M."/>
            <person name="Gevers D."/>
            <person name="Huys G."/>
            <person name="Walker B."/>
            <person name="Young S.K."/>
            <person name="Zeng Q."/>
            <person name="Gargeya S."/>
            <person name="Fitzgerald M."/>
            <person name="Haas B."/>
            <person name="Abouelleil A."/>
            <person name="Alvarado L."/>
            <person name="Arachchi H.M."/>
            <person name="Berlin A.M."/>
            <person name="Chapman S.B."/>
            <person name="Goldberg J."/>
            <person name="Griggs A."/>
            <person name="Gujja S."/>
            <person name="Hansen M."/>
            <person name="Howarth C."/>
            <person name="Imamovic A."/>
            <person name="Larimer J."/>
            <person name="McCowen C."/>
            <person name="Montmayeur A."/>
            <person name="Murphy C."/>
            <person name="Neiman D."/>
            <person name="Pearson M."/>
            <person name="Priest M."/>
            <person name="Roberts A."/>
            <person name="Saif S."/>
            <person name="Shea T."/>
            <person name="Sisk P."/>
            <person name="Sykes S."/>
            <person name="Wortman J."/>
            <person name="Nusbaum C."/>
            <person name="Birren B."/>
        </authorList>
    </citation>
    <scope>NUCLEOTIDE SEQUENCE [LARGE SCALE GENOMIC DNA]</scope>
    <source>
        <strain evidence="4 5">ATCC 51513</strain>
    </source>
</reference>
<evidence type="ECO:0000256" key="2">
    <source>
        <dbReference type="SAM" id="MobiDB-lite"/>
    </source>
</evidence>
<evidence type="ECO:0000313" key="6">
    <source>
        <dbReference type="Proteomes" id="UP000011016"/>
    </source>
</evidence>
<organism evidence="3 6">
    <name type="scientific">Corynebacterium otitidis ATCC 51513</name>
    <dbReference type="NCBI Taxonomy" id="883169"/>
    <lineage>
        <taxon>Bacteria</taxon>
        <taxon>Bacillati</taxon>
        <taxon>Actinomycetota</taxon>
        <taxon>Actinomycetes</taxon>
        <taxon>Mycobacteriales</taxon>
        <taxon>Corynebacteriaceae</taxon>
        <taxon>Corynebacterium</taxon>
    </lineage>
</organism>
<dbReference type="InterPro" id="IPR036102">
    <property type="entry name" value="OsmC/Ohrsf"/>
</dbReference>
<dbReference type="PATRIC" id="fig|883169.3.peg.447"/>
<accession>I7LB62</accession>
<comment type="similarity">
    <text evidence="1">Belongs to the OsmC/Ohr family.</text>
</comment>
<evidence type="ECO:0000313" key="4">
    <source>
        <dbReference type="EMBL" id="EJZ82594.1"/>
    </source>
</evidence>
<evidence type="ECO:0000256" key="1">
    <source>
        <dbReference type="ARBA" id="ARBA00007378"/>
    </source>
</evidence>
<feature type="region of interest" description="Disordered" evidence="2">
    <location>
        <begin position="1"/>
        <end position="24"/>
    </location>
</feature>
<dbReference type="InterPro" id="IPR019953">
    <property type="entry name" value="OHR"/>
</dbReference>
<dbReference type="eggNOG" id="COG1764">
    <property type="taxonomic scope" value="Bacteria"/>
</dbReference>
<proteinExistence type="inferred from homology"/>
<dbReference type="PANTHER" id="PTHR33797">
    <property type="entry name" value="ORGANIC HYDROPEROXIDE RESISTANCE PROTEIN-LIKE"/>
    <property type="match status" value="1"/>
</dbReference>
<dbReference type="InterPro" id="IPR015946">
    <property type="entry name" value="KH_dom-like_a/b"/>
</dbReference>
<name>I7LB62_9CORY</name>
<dbReference type="EMBL" id="AHAE01000027">
    <property type="protein sequence ID" value="EJZ82594.1"/>
    <property type="molecule type" value="Genomic_DNA"/>
</dbReference>
<dbReference type="EMBL" id="CAJZ01000010">
    <property type="protein sequence ID" value="CCI82849.1"/>
    <property type="molecule type" value="Genomic_DNA"/>
</dbReference>
<dbReference type="PANTHER" id="PTHR33797:SF2">
    <property type="entry name" value="ORGANIC HYDROPEROXIDE RESISTANCE PROTEIN-LIKE"/>
    <property type="match status" value="1"/>
</dbReference>
<dbReference type="Proteomes" id="UP000006078">
    <property type="component" value="Unassembled WGS sequence"/>
</dbReference>
<dbReference type="GO" id="GO:0006979">
    <property type="term" value="P:response to oxidative stress"/>
    <property type="evidence" value="ECO:0007669"/>
    <property type="project" value="InterPro"/>
</dbReference>
<dbReference type="RefSeq" id="WP_004600365.1">
    <property type="nucleotide sequence ID" value="NZ_HF541865.1"/>
</dbReference>
<dbReference type="Pfam" id="PF02566">
    <property type="entry name" value="OsmC"/>
    <property type="match status" value="1"/>
</dbReference>
<sequence length="142" mass="15044">MSSLKPVYTGKATATGGGRDGHVVTDDKRIDLDVRRPEEMGGDGQGTNPEQLVGAGWAACFNGAVHAILDQEKISVSRDPEVEVLATINKSDSGMVITADITATFFDLDQEQADDVVSKAHDMCPYSNAMKTVDTTVTAKVA</sequence>
<dbReference type="HOGENOM" id="CLU_106355_2_1_11"/>
<evidence type="ECO:0000313" key="5">
    <source>
        <dbReference type="Proteomes" id="UP000006078"/>
    </source>
</evidence>
<protein>
    <submittedName>
        <fullName evidence="3">Organic hydroperoxide resistance protein-like 2</fullName>
    </submittedName>
    <submittedName>
        <fullName evidence="4">Peroxiredoxin, Ohr subfamily</fullName>
    </submittedName>
</protein>
<dbReference type="InterPro" id="IPR003718">
    <property type="entry name" value="OsmC/Ohr_fam"/>
</dbReference>
<dbReference type="NCBIfam" id="TIGR03561">
    <property type="entry name" value="organ_hyd_perox"/>
    <property type="match status" value="1"/>
</dbReference>
<dbReference type="Proteomes" id="UP000011016">
    <property type="component" value="Unassembled WGS sequence"/>
</dbReference>
<dbReference type="SUPFAM" id="SSF82784">
    <property type="entry name" value="OsmC-like"/>
    <property type="match status" value="1"/>
</dbReference>
<evidence type="ECO:0000313" key="3">
    <source>
        <dbReference type="EMBL" id="CCI82849.1"/>
    </source>
</evidence>
<comment type="caution">
    <text evidence="3">The sequence shown here is derived from an EMBL/GenBank/DDBJ whole genome shotgun (WGS) entry which is preliminary data.</text>
</comment>
<reference evidence="3 6" key="1">
    <citation type="journal article" date="2012" name="J. Bacteriol.">
        <title>Draft Genome Sequence of Turicella otitidis ATCC 51513, Isolated from Middle Ear Fluid from a Child with Otitis Media.</title>
        <authorList>
            <person name="Brinkrolf K."/>
            <person name="Schneider J."/>
            <person name="Knecht M."/>
            <person name="Ruckert C."/>
            <person name="Tauch A."/>
        </authorList>
    </citation>
    <scope>NUCLEOTIDE SEQUENCE [LARGE SCALE GENOMIC DNA]</scope>
    <source>
        <strain evidence="3 6">ATCC 51513</strain>
    </source>
</reference>
<dbReference type="Gene3D" id="3.30.300.20">
    <property type="match status" value="1"/>
</dbReference>
<dbReference type="OrthoDB" id="9797508at2"/>